<evidence type="ECO:0000259" key="13">
    <source>
        <dbReference type="SMART" id="SM01038"/>
    </source>
</evidence>
<dbReference type="InterPro" id="IPR011013">
    <property type="entry name" value="Gal_mutarotase_sf_dom"/>
</dbReference>
<feature type="chain" id="PRO_5031548680" description="Beta-galactosidase" evidence="12">
    <location>
        <begin position="19"/>
        <end position="1127"/>
    </location>
</feature>
<dbReference type="PROSITE" id="PS00608">
    <property type="entry name" value="GLYCOSYL_HYDROL_F2_2"/>
    <property type="match status" value="1"/>
</dbReference>
<dbReference type="PANTHER" id="PTHR46323:SF2">
    <property type="entry name" value="BETA-GALACTOSIDASE"/>
    <property type="match status" value="1"/>
</dbReference>
<evidence type="ECO:0000256" key="8">
    <source>
        <dbReference type="ARBA" id="ARBA00023295"/>
    </source>
</evidence>
<evidence type="ECO:0000256" key="3">
    <source>
        <dbReference type="ARBA" id="ARBA00007401"/>
    </source>
</evidence>
<accession>A0A7W5ZNA5</accession>
<keyword evidence="8 10" id="KW-0326">Glycosidase</keyword>
<feature type="signal peptide" evidence="12">
    <location>
        <begin position="1"/>
        <end position="18"/>
    </location>
</feature>
<dbReference type="AlphaFoldDB" id="A0A7W5ZNA5"/>
<dbReference type="Pfam" id="PF02837">
    <property type="entry name" value="Glyco_hydro_2_N"/>
    <property type="match status" value="1"/>
</dbReference>
<name>A0A7W5ZNA5_9BACT</name>
<dbReference type="SMART" id="SM01038">
    <property type="entry name" value="Bgal_small_N"/>
    <property type="match status" value="1"/>
</dbReference>
<dbReference type="InterPro" id="IPR004199">
    <property type="entry name" value="B-gal_small/dom_5"/>
</dbReference>
<feature type="region of interest" description="Disordered" evidence="11">
    <location>
        <begin position="1070"/>
        <end position="1127"/>
    </location>
</feature>
<dbReference type="Proteomes" id="UP000541352">
    <property type="component" value="Unassembled WGS sequence"/>
</dbReference>
<comment type="catalytic activity">
    <reaction evidence="1 10">
        <text>Hydrolysis of terminal non-reducing beta-D-galactose residues in beta-D-galactosides.</text>
        <dbReference type="EC" id="3.2.1.23"/>
    </reaction>
</comment>
<dbReference type="Pfam" id="PF02836">
    <property type="entry name" value="Glyco_hydro_2_C"/>
    <property type="match status" value="1"/>
</dbReference>
<dbReference type="InterPro" id="IPR006101">
    <property type="entry name" value="Glyco_hydro_2"/>
</dbReference>
<dbReference type="RefSeq" id="WP_183974777.1">
    <property type="nucleotide sequence ID" value="NZ_JACIBY010000005.1"/>
</dbReference>
<evidence type="ECO:0000256" key="9">
    <source>
        <dbReference type="ARBA" id="ARBA00032230"/>
    </source>
</evidence>
<evidence type="ECO:0000256" key="5">
    <source>
        <dbReference type="ARBA" id="ARBA00012756"/>
    </source>
</evidence>
<evidence type="ECO:0000313" key="14">
    <source>
        <dbReference type="EMBL" id="MBB3838946.1"/>
    </source>
</evidence>
<dbReference type="EC" id="3.2.1.23" evidence="5 10"/>
<proteinExistence type="inferred from homology"/>
<comment type="subunit">
    <text evidence="4">Monomer.</text>
</comment>
<sequence>MRKLSVFLSLFVPCIGFAQDLPDWENPAVISRNTERPHTTIVPFSDEASALKFDRAASPYVKSLNGTWKFKWVSHPSKVPGDFFQQNVNTSTWDDLPVPSNWQVVGAREGRPYDRPIFSNIKHPFPASPPRITSDTNSVGLYRTQFSLPANWQGRDVFLHFAGVQSACYVWVNGLQVGYHEDGMTPAEFNVTKYLRGGDNQLTVQVINWSDGSYLEDQDFWRISGIFRDVYLYTTPTIHIRDYYVVTDLDDNYQNATLKVAAFVKNFSSQVQDKYQVKFKLYDPSGRLVQDDLVRNVPMMDPKDESYLNLNVPITSPALWSAEAPNLYKLLIQVIDGEGRTAEVLSTRVGFREVNLRNGQLLVNGKAVKFKGVNRHEFDPNTGRVISRESMIKDIVLMKQHNINAVRSSHYPNDPLWYDLCDEYGLYVIDEANIESHELWQQKGIVLAANADWKDAFVARGKAMVERDKNHPSIVIWSLGNESGMGGNFDSMAEIIRLIDPTRPLHYEGRSNYPKTFEDVDQPVTKYDINGTMYPSVKVMEAMAKKDPNRPLIICEYAHSMGNSVGNLSDYWELIDKNPRMQGGFLWDWVDQGLTLKDKAGNWYIDHVNRIDGANAGDGLVNPDRTPQPEINEVKHVYQYIKFSPKDTLSAQNQAITLQNTYNFLSLKPFKLTWQLLENGKVVQQGDLNDLNAAPGANQSLSIPFSMPTSGGEYFLNLSVKLKENTAWAQAGHEVAFEQLYIKNSYPTAKTVVTWPANATVKVGLVRGGGIQLTNPQFKIIFDRKVAGISSFIYKNRELIAKPLQPNFWRVPTDNDEGGGKDSFAARWRAAGLDSLRRLGGDIRIEQVSPSVAKIHTQSTWVGRAGVNFVVKTTYTVFGSGDIDVRNTITVNGNNVPPLPKVGMQMQLPASFRNLTWYGRGPFESYPDRLSAARVGEYSGTIASQHFPYIMAQENGNKSDVRWAAVTDSVGFGLAVMGGPAFNFSAHDYTDADLLAAKTTQQLPHGQVSVLNFDHQLMGLGGDDSWTPRTHEEYLLTDKEYAYSFRLRPFDASMSLSAITQSALPEMTAQSQAASELGAPASIVKEESSGQEALDAQEAAIRKAESRKYTKKKSYRRKPAPKKKRKR</sequence>
<dbReference type="Gene3D" id="2.70.98.10">
    <property type="match status" value="1"/>
</dbReference>
<dbReference type="GO" id="GO:0030246">
    <property type="term" value="F:carbohydrate binding"/>
    <property type="evidence" value="ECO:0007669"/>
    <property type="project" value="InterPro"/>
</dbReference>
<feature type="compositionally biased region" description="Basic residues" evidence="11">
    <location>
        <begin position="1109"/>
        <end position="1127"/>
    </location>
</feature>
<dbReference type="InterPro" id="IPR050347">
    <property type="entry name" value="Bact_Beta-galactosidase"/>
</dbReference>
<dbReference type="InterPro" id="IPR006102">
    <property type="entry name" value="Ig-like_GH2"/>
</dbReference>
<dbReference type="GO" id="GO:0005990">
    <property type="term" value="P:lactose catabolic process"/>
    <property type="evidence" value="ECO:0007669"/>
    <property type="project" value="TreeGrafter"/>
</dbReference>
<dbReference type="InterPro" id="IPR032312">
    <property type="entry name" value="LacZ_4"/>
</dbReference>
<dbReference type="InterPro" id="IPR023230">
    <property type="entry name" value="Glyco_hydro_2_CS"/>
</dbReference>
<dbReference type="GO" id="GO:0009341">
    <property type="term" value="C:beta-galactosidase complex"/>
    <property type="evidence" value="ECO:0007669"/>
    <property type="project" value="InterPro"/>
</dbReference>
<keyword evidence="7" id="KW-0106">Calcium</keyword>
<dbReference type="InterPro" id="IPR017853">
    <property type="entry name" value="GH"/>
</dbReference>
<dbReference type="Pfam" id="PF16353">
    <property type="entry name" value="LacZ_4"/>
    <property type="match status" value="1"/>
</dbReference>
<evidence type="ECO:0000256" key="7">
    <source>
        <dbReference type="ARBA" id="ARBA00022837"/>
    </source>
</evidence>
<reference evidence="14 15" key="1">
    <citation type="submission" date="2020-08" db="EMBL/GenBank/DDBJ databases">
        <title>Genomic Encyclopedia of Type Strains, Phase IV (KMG-IV): sequencing the most valuable type-strain genomes for metagenomic binning, comparative biology and taxonomic classification.</title>
        <authorList>
            <person name="Goeker M."/>
        </authorList>
    </citation>
    <scope>NUCLEOTIDE SEQUENCE [LARGE SCALE GENOMIC DNA]</scope>
    <source>
        <strain evidence="14 15">DSM 17976</strain>
    </source>
</reference>
<dbReference type="InterPro" id="IPR036156">
    <property type="entry name" value="Beta-gal/glucu_dom_sf"/>
</dbReference>
<evidence type="ECO:0000256" key="6">
    <source>
        <dbReference type="ARBA" id="ARBA00022801"/>
    </source>
</evidence>
<dbReference type="InterPro" id="IPR013783">
    <property type="entry name" value="Ig-like_fold"/>
</dbReference>
<dbReference type="EMBL" id="JACIBY010000005">
    <property type="protein sequence ID" value="MBB3838946.1"/>
    <property type="molecule type" value="Genomic_DNA"/>
</dbReference>
<keyword evidence="6 10" id="KW-0378">Hydrolase</keyword>
<evidence type="ECO:0000256" key="1">
    <source>
        <dbReference type="ARBA" id="ARBA00001412"/>
    </source>
</evidence>
<dbReference type="Pfam" id="PF00703">
    <property type="entry name" value="Glyco_hydro_2"/>
    <property type="match status" value="1"/>
</dbReference>
<evidence type="ECO:0000256" key="2">
    <source>
        <dbReference type="ARBA" id="ARBA00001913"/>
    </source>
</evidence>
<dbReference type="Gene3D" id="3.20.20.80">
    <property type="entry name" value="Glycosidases"/>
    <property type="match status" value="1"/>
</dbReference>
<feature type="domain" description="Beta galactosidase small chain/" evidence="13">
    <location>
        <begin position="772"/>
        <end position="1048"/>
    </location>
</feature>
<dbReference type="Gene3D" id="2.60.120.260">
    <property type="entry name" value="Galactose-binding domain-like"/>
    <property type="match status" value="1"/>
</dbReference>
<dbReference type="PANTHER" id="PTHR46323">
    <property type="entry name" value="BETA-GALACTOSIDASE"/>
    <property type="match status" value="1"/>
</dbReference>
<evidence type="ECO:0000256" key="10">
    <source>
        <dbReference type="RuleBase" id="RU361154"/>
    </source>
</evidence>
<evidence type="ECO:0000313" key="15">
    <source>
        <dbReference type="Proteomes" id="UP000541352"/>
    </source>
</evidence>
<dbReference type="InterPro" id="IPR008979">
    <property type="entry name" value="Galactose-bd-like_sf"/>
</dbReference>
<dbReference type="InterPro" id="IPR006104">
    <property type="entry name" value="Glyco_hydro_2_N"/>
</dbReference>
<evidence type="ECO:0000256" key="11">
    <source>
        <dbReference type="SAM" id="MobiDB-lite"/>
    </source>
</evidence>
<comment type="cofactor">
    <cofactor evidence="2">
        <name>Ca(2+)</name>
        <dbReference type="ChEBI" id="CHEBI:29108"/>
    </cofactor>
</comment>
<dbReference type="PROSITE" id="PS00719">
    <property type="entry name" value="GLYCOSYL_HYDROL_F2_1"/>
    <property type="match status" value="1"/>
</dbReference>
<comment type="caution">
    <text evidence="14">The sequence shown here is derived from an EMBL/GenBank/DDBJ whole genome shotgun (WGS) entry which is preliminary data.</text>
</comment>
<dbReference type="InterPro" id="IPR023232">
    <property type="entry name" value="Glyco_hydro_2_AS"/>
</dbReference>
<dbReference type="InterPro" id="IPR014718">
    <property type="entry name" value="GH-type_carb-bd"/>
</dbReference>
<dbReference type="SUPFAM" id="SSF49785">
    <property type="entry name" value="Galactose-binding domain-like"/>
    <property type="match status" value="1"/>
</dbReference>
<organism evidence="14 15">
    <name type="scientific">Runella defluvii</name>
    <dbReference type="NCBI Taxonomy" id="370973"/>
    <lineage>
        <taxon>Bacteria</taxon>
        <taxon>Pseudomonadati</taxon>
        <taxon>Bacteroidota</taxon>
        <taxon>Cytophagia</taxon>
        <taxon>Cytophagales</taxon>
        <taxon>Spirosomataceae</taxon>
        <taxon>Runella</taxon>
    </lineage>
</organism>
<protein>
    <recommendedName>
        <fullName evidence="5 10">Beta-galactosidase</fullName>
        <ecNumber evidence="5 10">3.2.1.23</ecNumber>
    </recommendedName>
    <alternativeName>
        <fullName evidence="9 10">Lactase</fullName>
    </alternativeName>
</protein>
<dbReference type="InterPro" id="IPR006103">
    <property type="entry name" value="Glyco_hydro_2_cat"/>
</dbReference>
<dbReference type="GO" id="GO:0004565">
    <property type="term" value="F:beta-galactosidase activity"/>
    <property type="evidence" value="ECO:0007669"/>
    <property type="project" value="UniProtKB-EC"/>
</dbReference>
<evidence type="ECO:0000256" key="12">
    <source>
        <dbReference type="SAM" id="SignalP"/>
    </source>
</evidence>
<keyword evidence="15" id="KW-1185">Reference proteome</keyword>
<evidence type="ECO:0000256" key="4">
    <source>
        <dbReference type="ARBA" id="ARBA00011245"/>
    </source>
</evidence>
<comment type="similarity">
    <text evidence="3 10">Belongs to the glycosyl hydrolase 2 family.</text>
</comment>
<gene>
    <name evidence="14" type="ORF">FHS57_002952</name>
</gene>
<keyword evidence="12" id="KW-0732">Signal</keyword>
<dbReference type="SUPFAM" id="SSF49303">
    <property type="entry name" value="beta-Galactosidase/glucuronidase domain"/>
    <property type="match status" value="2"/>
</dbReference>
<dbReference type="Pfam" id="PF02929">
    <property type="entry name" value="Bgal_small_N"/>
    <property type="match status" value="1"/>
</dbReference>
<dbReference type="Gene3D" id="2.60.40.10">
    <property type="entry name" value="Immunoglobulins"/>
    <property type="match status" value="2"/>
</dbReference>
<dbReference type="SUPFAM" id="SSF51445">
    <property type="entry name" value="(Trans)glycosidases"/>
    <property type="match status" value="1"/>
</dbReference>
<dbReference type="SUPFAM" id="SSF74650">
    <property type="entry name" value="Galactose mutarotase-like"/>
    <property type="match status" value="1"/>
</dbReference>
<dbReference type="PRINTS" id="PR00132">
    <property type="entry name" value="GLHYDRLASE2"/>
</dbReference>